<evidence type="ECO:0000256" key="1">
    <source>
        <dbReference type="SAM" id="MobiDB-lite"/>
    </source>
</evidence>
<evidence type="ECO:0000313" key="3">
    <source>
        <dbReference type="Proteomes" id="UP000006298"/>
    </source>
</evidence>
<dbReference type="GeneID" id="14011637"/>
<sequence>MVKKSAKKEPEKKLDSISAIDEELKSLEVHEGIAKKELEQKRREAKEAEDRKKELANKKTQLRRKKQALEIDEFKRNMYEELGINPLTPLVEDFYIIAWEDGHSYGMHEVKNHMIDYVDILAKIERVNNSVNEIHNILSLEKLRVKDETGVKVIRELVSHVEAIRKAWSEKS</sequence>
<dbReference type="EMBL" id="JN712910">
    <property type="protein sequence ID" value="AEZ50565.1"/>
    <property type="molecule type" value="Genomic_DNA"/>
</dbReference>
<name>J9PVD0_9CAUD</name>
<dbReference type="KEGG" id="vg:14011637"/>
<accession>J9PVD0</accession>
<protein>
    <submittedName>
        <fullName evidence="2">Uncharacterized protein</fullName>
    </submittedName>
</protein>
<dbReference type="Proteomes" id="UP000006298">
    <property type="component" value="Segment"/>
</dbReference>
<proteinExistence type="predicted"/>
<organism evidence="2 3">
    <name type="scientific">Bacillus phage BCD7</name>
    <dbReference type="NCBI Taxonomy" id="1136534"/>
    <lineage>
        <taxon>Viruses</taxon>
        <taxon>Duplodnaviria</taxon>
        <taxon>Heunggongvirae</taxon>
        <taxon>Uroviricota</taxon>
        <taxon>Caudoviricetes</taxon>
        <taxon>Becedseptimavirus</taxon>
        <taxon>Becedseptimavirus BCD7</taxon>
    </lineage>
</organism>
<feature type="compositionally biased region" description="Basic and acidic residues" evidence="1">
    <location>
        <begin position="38"/>
        <end position="57"/>
    </location>
</feature>
<feature type="region of interest" description="Disordered" evidence="1">
    <location>
        <begin position="38"/>
        <end position="60"/>
    </location>
</feature>
<reference evidence="2 3" key="1">
    <citation type="submission" date="2011-09" db="EMBL/GenBank/DDBJ databases">
        <title>Complete Genome Sequence of Bacillus cereus Bacteriophage BCD7.</title>
        <authorList>
            <person name="Lee J.-H."/>
            <person name="Shin H."/>
            <person name="Son B."/>
            <person name="Ryu S."/>
        </authorList>
    </citation>
    <scope>NUCLEOTIDE SEQUENCE [LARGE SCALE GENOMIC DNA]</scope>
</reference>
<dbReference type="RefSeq" id="YP_007005969.1">
    <property type="nucleotide sequence ID" value="NC_019515.1"/>
</dbReference>
<evidence type="ECO:0000313" key="2">
    <source>
        <dbReference type="EMBL" id="AEZ50565.1"/>
    </source>
</evidence>
<keyword evidence="3" id="KW-1185">Reference proteome</keyword>
<gene>
    <name evidence="2" type="ORF">BCD7_0118</name>
</gene>